<keyword evidence="1" id="KW-0472">Membrane</keyword>
<dbReference type="Proteomes" id="UP000605992">
    <property type="component" value="Unassembled WGS sequence"/>
</dbReference>
<evidence type="ECO:0000313" key="2">
    <source>
        <dbReference type="EMBL" id="GII52643.1"/>
    </source>
</evidence>
<keyword evidence="1" id="KW-1133">Transmembrane helix</keyword>
<evidence type="ECO:0000256" key="1">
    <source>
        <dbReference type="SAM" id="Phobius"/>
    </source>
</evidence>
<protein>
    <submittedName>
        <fullName evidence="2">Uncharacterized protein</fullName>
    </submittedName>
</protein>
<feature type="transmembrane region" description="Helical" evidence="1">
    <location>
        <begin position="41"/>
        <end position="61"/>
    </location>
</feature>
<dbReference type="RefSeq" id="WP_203942920.1">
    <property type="nucleotide sequence ID" value="NZ_BOOR01000006.1"/>
</dbReference>
<name>A0A8J3UWQ1_9ACTN</name>
<reference evidence="2" key="1">
    <citation type="submission" date="2021-01" db="EMBL/GenBank/DDBJ databases">
        <title>Whole genome shotgun sequence of Planotetraspora thailandica NBRC 104271.</title>
        <authorList>
            <person name="Komaki H."/>
            <person name="Tamura T."/>
        </authorList>
    </citation>
    <scope>NUCLEOTIDE SEQUENCE</scope>
    <source>
        <strain evidence="2">NBRC 104271</strain>
    </source>
</reference>
<dbReference type="InterPro" id="IPR047789">
    <property type="entry name" value="CU044_5270-like"/>
</dbReference>
<dbReference type="AlphaFoldDB" id="A0A8J3UWQ1"/>
<proteinExistence type="predicted"/>
<organism evidence="2 3">
    <name type="scientific">Planotetraspora thailandica</name>
    <dbReference type="NCBI Taxonomy" id="487172"/>
    <lineage>
        <taxon>Bacteria</taxon>
        <taxon>Bacillati</taxon>
        <taxon>Actinomycetota</taxon>
        <taxon>Actinomycetes</taxon>
        <taxon>Streptosporangiales</taxon>
        <taxon>Streptosporangiaceae</taxon>
        <taxon>Planotetraspora</taxon>
    </lineage>
</organism>
<evidence type="ECO:0000313" key="3">
    <source>
        <dbReference type="Proteomes" id="UP000605992"/>
    </source>
</evidence>
<dbReference type="NCBIfam" id="NF038083">
    <property type="entry name" value="CU044_5270_fam"/>
    <property type="match status" value="1"/>
</dbReference>
<keyword evidence="1" id="KW-0812">Transmembrane</keyword>
<accession>A0A8J3UWQ1</accession>
<comment type="caution">
    <text evidence="2">The sequence shown here is derived from an EMBL/GenBank/DDBJ whole genome shotgun (WGS) entry which is preliminary data.</text>
</comment>
<keyword evidence="3" id="KW-1185">Reference proteome</keyword>
<gene>
    <name evidence="2" type="ORF">Pth03_10320</name>
</gene>
<dbReference type="EMBL" id="BOOR01000006">
    <property type="protein sequence ID" value="GII52643.1"/>
    <property type="molecule type" value="Genomic_DNA"/>
</dbReference>
<sequence length="288" mass="30298">MDELQMLRTVLVKEPSRDVVDQGRHKLQNAMRGPVRKRRTGWLAGGLGLAAAGAAAAVVIASGSTAPVHTPAQGSGQLSGQQVLLSAASTAETASQGAGTYWHVKTEITRPGSRLPRGESWTRRDGRTWALINGKVIEDPHRSKNFGVAGILITYDELQSLPTDPAALKAWTVAARKKALHGQKPFVGFVGEDGDVAKSLSYLLWQVPAPPKVRAAAFRTIASLPGVKSLGPVQGGKALGVSTVGVKLVIDPKTSFVREISFSGGNAIAISASEWTNQLPKAVSSTSK</sequence>